<keyword evidence="1" id="KW-0472">Membrane</keyword>
<evidence type="ECO:0000313" key="2">
    <source>
        <dbReference type="EMBL" id="OGD98290.1"/>
    </source>
</evidence>
<dbReference type="EMBL" id="MFBT01000039">
    <property type="protein sequence ID" value="OGD98290.1"/>
    <property type="molecule type" value="Genomic_DNA"/>
</dbReference>
<evidence type="ECO:0000313" key="3">
    <source>
        <dbReference type="Proteomes" id="UP000177039"/>
    </source>
</evidence>
<comment type="caution">
    <text evidence="2">The sequence shown here is derived from an EMBL/GenBank/DDBJ whole genome shotgun (WGS) entry which is preliminary data.</text>
</comment>
<sequence>MSRRFSRSRLVKLFLTLAIFFTVAIIFLSVFSQYYVGVTRKQYRAKTDYCWEKGGYAYKISECSDQEYEQWLLWLNISQITPKILATLVMISLLGFGVYKYLFPKVKR</sequence>
<dbReference type="AlphaFoldDB" id="A0A1F5H2A3"/>
<organism evidence="2 3">
    <name type="scientific">Candidatus Curtissbacteria bacterium RIFCSPLOWO2_01_FULL_42_50</name>
    <dbReference type="NCBI Taxonomy" id="1797730"/>
    <lineage>
        <taxon>Bacteria</taxon>
        <taxon>Candidatus Curtissiibacteriota</taxon>
    </lineage>
</organism>
<feature type="transmembrane region" description="Helical" evidence="1">
    <location>
        <begin position="84"/>
        <end position="103"/>
    </location>
</feature>
<dbReference type="Proteomes" id="UP000177039">
    <property type="component" value="Unassembled WGS sequence"/>
</dbReference>
<keyword evidence="1" id="KW-1133">Transmembrane helix</keyword>
<evidence type="ECO:0000256" key="1">
    <source>
        <dbReference type="SAM" id="Phobius"/>
    </source>
</evidence>
<feature type="transmembrane region" description="Helical" evidence="1">
    <location>
        <begin position="12"/>
        <end position="36"/>
    </location>
</feature>
<proteinExistence type="predicted"/>
<name>A0A1F5H2A3_9BACT</name>
<accession>A0A1F5H2A3</accession>
<gene>
    <name evidence="2" type="ORF">A3B54_04230</name>
</gene>
<reference evidence="2 3" key="1">
    <citation type="journal article" date="2016" name="Nat. Commun.">
        <title>Thousands of microbial genomes shed light on interconnected biogeochemical processes in an aquifer system.</title>
        <authorList>
            <person name="Anantharaman K."/>
            <person name="Brown C.T."/>
            <person name="Hug L.A."/>
            <person name="Sharon I."/>
            <person name="Castelle C.J."/>
            <person name="Probst A.J."/>
            <person name="Thomas B.C."/>
            <person name="Singh A."/>
            <person name="Wilkins M.J."/>
            <person name="Karaoz U."/>
            <person name="Brodie E.L."/>
            <person name="Williams K.H."/>
            <person name="Hubbard S.S."/>
            <person name="Banfield J.F."/>
        </authorList>
    </citation>
    <scope>NUCLEOTIDE SEQUENCE [LARGE SCALE GENOMIC DNA]</scope>
</reference>
<protein>
    <submittedName>
        <fullName evidence="2">Uncharacterized protein</fullName>
    </submittedName>
</protein>
<keyword evidence="1" id="KW-0812">Transmembrane</keyword>